<dbReference type="Pfam" id="PF00226">
    <property type="entry name" value="DnaJ"/>
    <property type="match status" value="1"/>
</dbReference>
<evidence type="ECO:0000313" key="3">
    <source>
        <dbReference type="EMBL" id="SHO46868.1"/>
    </source>
</evidence>
<evidence type="ECO:0000256" key="1">
    <source>
        <dbReference type="SAM" id="Phobius"/>
    </source>
</evidence>
<accession>A0A1M7Y3W2</accession>
<dbReference type="InterPro" id="IPR050817">
    <property type="entry name" value="DjlA_DnaK_co-chaperone"/>
</dbReference>
<dbReference type="PROSITE" id="PS50076">
    <property type="entry name" value="DNAJ_2"/>
    <property type="match status" value="1"/>
</dbReference>
<dbReference type="SUPFAM" id="SSF46565">
    <property type="entry name" value="Chaperone J-domain"/>
    <property type="match status" value="1"/>
</dbReference>
<feature type="transmembrane region" description="Helical" evidence="1">
    <location>
        <begin position="12"/>
        <end position="32"/>
    </location>
</feature>
<dbReference type="STRING" id="1121416.SAMN02745220_01671"/>
<dbReference type="CDD" id="cd07177">
    <property type="entry name" value="terB_like"/>
    <property type="match status" value="1"/>
</dbReference>
<reference evidence="3 4" key="1">
    <citation type="submission" date="2016-12" db="EMBL/GenBank/DDBJ databases">
        <authorList>
            <person name="Song W.-J."/>
            <person name="Kurnit D.M."/>
        </authorList>
    </citation>
    <scope>NUCLEOTIDE SEQUENCE [LARGE SCALE GENOMIC DNA]</scope>
    <source>
        <strain evidence="3 4">DSM 18488</strain>
    </source>
</reference>
<dbReference type="InterPro" id="IPR029024">
    <property type="entry name" value="TerB-like"/>
</dbReference>
<dbReference type="InterPro" id="IPR036869">
    <property type="entry name" value="J_dom_sf"/>
</dbReference>
<sequence length="275" mass="32317">MQYRRQEQPGCGGCLLVVLLIIFVTGGAPALINFMGALIFSGFAGILLLMAMFWGFSYWIQKRVATYEQSQSESHNRFVWLLVQILMHIARIDGEVTRDEVQTIQRFFQHNLRYSQTQMMWVKELIKEATNSTVTLESLLMEFKNTFAYEPRLILLELVYQVLYTKTTVPENELRIARNIASYLDITAYDQRTIEARYQYRNRQETARTVDRAAQYYAVLGLEPGANDEEIKKAYRKLSMQYHPDKVRHLGDEFRKVAEEKMKEINIAYDFFKKK</sequence>
<dbReference type="Pfam" id="PF05099">
    <property type="entry name" value="TerB"/>
    <property type="match status" value="1"/>
</dbReference>
<dbReference type="Proteomes" id="UP000184603">
    <property type="component" value="Unassembled WGS sequence"/>
</dbReference>
<dbReference type="PANTHER" id="PTHR24074">
    <property type="entry name" value="CO-CHAPERONE PROTEIN DJLA"/>
    <property type="match status" value="1"/>
</dbReference>
<keyword evidence="1" id="KW-0812">Transmembrane</keyword>
<keyword evidence="4" id="KW-1185">Reference proteome</keyword>
<dbReference type="SMART" id="SM00271">
    <property type="entry name" value="DnaJ"/>
    <property type="match status" value="1"/>
</dbReference>
<dbReference type="Gene3D" id="1.10.287.110">
    <property type="entry name" value="DnaJ domain"/>
    <property type="match status" value="1"/>
</dbReference>
<proteinExistence type="predicted"/>
<dbReference type="InterPro" id="IPR001623">
    <property type="entry name" value="DnaJ_domain"/>
</dbReference>
<protein>
    <submittedName>
        <fullName evidence="3">DnaJ like chaperone protein</fullName>
    </submittedName>
</protein>
<dbReference type="CDD" id="cd06257">
    <property type="entry name" value="DnaJ"/>
    <property type="match status" value="1"/>
</dbReference>
<dbReference type="InterPro" id="IPR007791">
    <property type="entry name" value="DjlA_N"/>
</dbReference>
<keyword evidence="1" id="KW-0472">Membrane</keyword>
<name>A0A1M7Y3W2_9BACT</name>
<dbReference type="RefSeq" id="WP_073612984.1">
    <property type="nucleotide sequence ID" value="NZ_FRFE01000006.1"/>
</dbReference>
<dbReference type="Gene3D" id="1.10.3680.10">
    <property type="entry name" value="TerB-like"/>
    <property type="match status" value="1"/>
</dbReference>
<feature type="domain" description="J" evidence="2">
    <location>
        <begin position="215"/>
        <end position="275"/>
    </location>
</feature>
<keyword evidence="1" id="KW-1133">Transmembrane helix</keyword>
<evidence type="ECO:0000313" key="4">
    <source>
        <dbReference type="Proteomes" id="UP000184603"/>
    </source>
</evidence>
<feature type="transmembrane region" description="Helical" evidence="1">
    <location>
        <begin position="38"/>
        <end position="60"/>
    </location>
</feature>
<gene>
    <name evidence="3" type="ORF">SAMN02745220_01671</name>
</gene>
<evidence type="ECO:0000259" key="2">
    <source>
        <dbReference type="PROSITE" id="PS50076"/>
    </source>
</evidence>
<dbReference type="OrthoDB" id="9779622at2"/>
<dbReference type="AlphaFoldDB" id="A0A1M7Y3W2"/>
<organism evidence="3 4">
    <name type="scientific">Desulfopila aestuarii DSM 18488</name>
    <dbReference type="NCBI Taxonomy" id="1121416"/>
    <lineage>
        <taxon>Bacteria</taxon>
        <taxon>Pseudomonadati</taxon>
        <taxon>Thermodesulfobacteriota</taxon>
        <taxon>Desulfobulbia</taxon>
        <taxon>Desulfobulbales</taxon>
        <taxon>Desulfocapsaceae</taxon>
        <taxon>Desulfopila</taxon>
    </lineage>
</organism>
<dbReference type="PRINTS" id="PR00625">
    <property type="entry name" value="JDOMAIN"/>
</dbReference>
<dbReference type="EMBL" id="FRFE01000006">
    <property type="protein sequence ID" value="SHO46868.1"/>
    <property type="molecule type" value="Genomic_DNA"/>
</dbReference>